<evidence type="ECO:0000313" key="2">
    <source>
        <dbReference type="Proteomes" id="UP000274131"/>
    </source>
</evidence>
<sequence>MDGCMATTFFPKSVAAEPSDKAVFRNKVTKLLFPSVPLIVPKSCLSSVVSEVNRPDHRNVQLPVHSANDGKLAKFRDRLLQQLHSLRRHRHEVEKPICTALSTADLIR</sequence>
<keyword evidence="2" id="KW-1185">Reference proteome</keyword>
<dbReference type="EMBL" id="UXUI01007887">
    <property type="protein sequence ID" value="VDD89785.1"/>
    <property type="molecule type" value="Genomic_DNA"/>
</dbReference>
<evidence type="ECO:0000313" key="3">
    <source>
        <dbReference type="WBParaSite" id="EVEC_0000482801-mRNA-1"/>
    </source>
</evidence>
<organism evidence="3">
    <name type="scientific">Enterobius vermicularis</name>
    <name type="common">Human pinworm</name>
    <dbReference type="NCBI Taxonomy" id="51028"/>
    <lineage>
        <taxon>Eukaryota</taxon>
        <taxon>Metazoa</taxon>
        <taxon>Ecdysozoa</taxon>
        <taxon>Nematoda</taxon>
        <taxon>Chromadorea</taxon>
        <taxon>Rhabditida</taxon>
        <taxon>Spirurina</taxon>
        <taxon>Oxyuridomorpha</taxon>
        <taxon>Oxyuroidea</taxon>
        <taxon>Oxyuridae</taxon>
        <taxon>Enterobius</taxon>
    </lineage>
</organism>
<dbReference type="WBParaSite" id="EVEC_0000482801-mRNA-1">
    <property type="protein sequence ID" value="EVEC_0000482801-mRNA-1"/>
    <property type="gene ID" value="EVEC_0000482801"/>
</dbReference>
<reference evidence="3" key="1">
    <citation type="submission" date="2017-02" db="UniProtKB">
        <authorList>
            <consortium name="WormBaseParasite"/>
        </authorList>
    </citation>
    <scope>IDENTIFICATION</scope>
</reference>
<accession>A0A0N4V418</accession>
<gene>
    <name evidence="1" type="ORF">EVEC_LOCUS4536</name>
</gene>
<name>A0A0N4V418_ENTVE</name>
<protein>
    <submittedName>
        <fullName evidence="3">BHLH domain-containing protein</fullName>
    </submittedName>
</protein>
<dbReference type="AlphaFoldDB" id="A0A0N4V418"/>
<evidence type="ECO:0000313" key="1">
    <source>
        <dbReference type="EMBL" id="VDD89785.1"/>
    </source>
</evidence>
<reference evidence="1 2" key="2">
    <citation type="submission" date="2018-10" db="EMBL/GenBank/DDBJ databases">
        <authorList>
            <consortium name="Pathogen Informatics"/>
        </authorList>
    </citation>
    <scope>NUCLEOTIDE SEQUENCE [LARGE SCALE GENOMIC DNA]</scope>
</reference>
<dbReference type="Proteomes" id="UP000274131">
    <property type="component" value="Unassembled WGS sequence"/>
</dbReference>
<proteinExistence type="predicted"/>